<evidence type="ECO:0000313" key="6">
    <source>
        <dbReference type="Proteomes" id="UP001472677"/>
    </source>
</evidence>
<comment type="similarity">
    <text evidence="1">Belongs to the RLP family.</text>
</comment>
<keyword evidence="2" id="KW-0433">Leucine-rich repeat</keyword>
<dbReference type="PANTHER" id="PTHR48062:SF37">
    <property type="entry name" value="LRR RECEPTOR-LIKE SERINE_THREONINE-PROTEIN KINASE FLS2"/>
    <property type="match status" value="1"/>
</dbReference>
<dbReference type="PANTHER" id="PTHR48062">
    <property type="entry name" value="RECEPTOR-LIKE PROTEIN 14"/>
    <property type="match status" value="1"/>
</dbReference>
<name>A0ABR2F3V8_9ROSI</name>
<evidence type="ECO:0000256" key="1">
    <source>
        <dbReference type="ARBA" id="ARBA00009592"/>
    </source>
</evidence>
<dbReference type="Pfam" id="PF00560">
    <property type="entry name" value="LRR_1"/>
    <property type="match status" value="1"/>
</dbReference>
<proteinExistence type="inferred from homology"/>
<keyword evidence="6" id="KW-1185">Reference proteome</keyword>
<evidence type="ECO:0000256" key="2">
    <source>
        <dbReference type="ARBA" id="ARBA00022614"/>
    </source>
</evidence>
<dbReference type="Proteomes" id="UP001472677">
    <property type="component" value="Unassembled WGS sequence"/>
</dbReference>
<dbReference type="InterPro" id="IPR032675">
    <property type="entry name" value="LRR_dom_sf"/>
</dbReference>
<dbReference type="Gene3D" id="3.80.10.10">
    <property type="entry name" value="Ribonuclease Inhibitor"/>
    <property type="match status" value="1"/>
</dbReference>
<dbReference type="Pfam" id="PF13855">
    <property type="entry name" value="LRR_8"/>
    <property type="match status" value="1"/>
</dbReference>
<dbReference type="EMBL" id="JBBPBM010000008">
    <property type="protein sequence ID" value="KAK8571688.1"/>
    <property type="molecule type" value="Genomic_DNA"/>
</dbReference>
<evidence type="ECO:0000313" key="5">
    <source>
        <dbReference type="EMBL" id="KAK8571688.1"/>
    </source>
</evidence>
<dbReference type="SUPFAM" id="SSF52058">
    <property type="entry name" value="L domain-like"/>
    <property type="match status" value="1"/>
</dbReference>
<sequence>MVDNKILQQGYWLSSASDESTIFGLSKLERATNEFYPRSYMEEWMEFTTKSGALSYGGNILKNMTGIDLSCNKLTGQIPSELGNLSRIHSLDLSHNKLIGVIPSSFSKLKQLESLDLSYNNLTGEIPNQLIELNSLEVFSMAQNNLSCRIPEPKSSI</sequence>
<accession>A0ABR2F3V8</accession>
<evidence type="ECO:0000256" key="3">
    <source>
        <dbReference type="ARBA" id="ARBA00022737"/>
    </source>
</evidence>
<organism evidence="5 6">
    <name type="scientific">Hibiscus sabdariffa</name>
    <name type="common">roselle</name>
    <dbReference type="NCBI Taxonomy" id="183260"/>
    <lineage>
        <taxon>Eukaryota</taxon>
        <taxon>Viridiplantae</taxon>
        <taxon>Streptophyta</taxon>
        <taxon>Embryophyta</taxon>
        <taxon>Tracheophyta</taxon>
        <taxon>Spermatophyta</taxon>
        <taxon>Magnoliopsida</taxon>
        <taxon>eudicotyledons</taxon>
        <taxon>Gunneridae</taxon>
        <taxon>Pentapetalae</taxon>
        <taxon>rosids</taxon>
        <taxon>malvids</taxon>
        <taxon>Malvales</taxon>
        <taxon>Malvaceae</taxon>
        <taxon>Malvoideae</taxon>
        <taxon>Hibiscus</taxon>
    </lineage>
</organism>
<evidence type="ECO:0000256" key="4">
    <source>
        <dbReference type="ARBA" id="ARBA00023170"/>
    </source>
</evidence>
<dbReference type="PRINTS" id="PR00019">
    <property type="entry name" value="LEURICHRPT"/>
</dbReference>
<comment type="caution">
    <text evidence="5">The sequence shown here is derived from an EMBL/GenBank/DDBJ whole genome shotgun (WGS) entry which is preliminary data.</text>
</comment>
<keyword evidence="4" id="KW-0675">Receptor</keyword>
<dbReference type="PROSITE" id="PS51450">
    <property type="entry name" value="LRR"/>
    <property type="match status" value="1"/>
</dbReference>
<dbReference type="InterPro" id="IPR051502">
    <property type="entry name" value="RLP_Defense_Trigger"/>
</dbReference>
<keyword evidence="3" id="KW-0677">Repeat</keyword>
<protein>
    <submittedName>
        <fullName evidence="5">Uncharacterized protein</fullName>
    </submittedName>
</protein>
<reference evidence="5 6" key="1">
    <citation type="journal article" date="2024" name="G3 (Bethesda)">
        <title>Genome assembly of Hibiscus sabdariffa L. provides insights into metabolisms of medicinal natural products.</title>
        <authorList>
            <person name="Kim T."/>
        </authorList>
    </citation>
    <scope>NUCLEOTIDE SEQUENCE [LARGE SCALE GENOMIC DNA]</scope>
    <source>
        <strain evidence="5">TK-2024</strain>
        <tissue evidence="5">Old leaves</tissue>
    </source>
</reference>
<gene>
    <name evidence="5" type="ORF">V6N12_027763</name>
</gene>
<dbReference type="InterPro" id="IPR001611">
    <property type="entry name" value="Leu-rich_rpt"/>
</dbReference>